<reference evidence="3" key="1">
    <citation type="journal article" date="2005" name="BMC Biol.">
        <title>The sequence of rice chromosomes 11 and 12, rich in disease resistance genes and recent gene duplications.</title>
        <authorList>
            <consortium name="The rice chromosomes 11 and 12 sequencing consortia"/>
        </authorList>
    </citation>
    <scope>NUCLEOTIDE SEQUENCE [LARGE SCALE GENOMIC DNA]</scope>
</reference>
<feature type="compositionally biased region" description="Gly residues" evidence="1">
    <location>
        <begin position="183"/>
        <end position="214"/>
    </location>
</feature>
<dbReference type="EMBL" id="DP000011">
    <property type="protein sequence ID" value="ABA95720.1"/>
    <property type="molecule type" value="Genomic_DNA"/>
</dbReference>
<proteinExistence type="predicted"/>
<evidence type="ECO:0000256" key="1">
    <source>
        <dbReference type="SAM" id="MobiDB-lite"/>
    </source>
</evidence>
<dbReference type="Pfam" id="PF22936">
    <property type="entry name" value="Pol_BBD"/>
    <property type="match status" value="1"/>
</dbReference>
<evidence type="ECO:0000259" key="2">
    <source>
        <dbReference type="Pfam" id="PF22936"/>
    </source>
</evidence>
<dbReference type="PANTHER" id="PTHR47481:SF31">
    <property type="entry name" value="OS01G0873500 PROTEIN"/>
    <property type="match status" value="1"/>
</dbReference>
<feature type="domain" description="Retrovirus-related Pol polyprotein from transposon TNT 1-94-like beta-barrel" evidence="2">
    <location>
        <begin position="264"/>
        <end position="342"/>
    </location>
</feature>
<reference evidence="3" key="3">
    <citation type="submission" date="2006-01" db="EMBL/GenBank/DDBJ databases">
        <authorList>
            <person name="Buell R."/>
        </authorList>
    </citation>
    <scope>NUCLEOTIDE SEQUENCE</scope>
</reference>
<dbReference type="InterPro" id="IPR054722">
    <property type="entry name" value="PolX-like_BBD"/>
</dbReference>
<organism evidence="3">
    <name type="scientific">Oryza sativa subsp. japonica</name>
    <name type="common">Rice</name>
    <dbReference type="NCBI Taxonomy" id="39947"/>
    <lineage>
        <taxon>Eukaryota</taxon>
        <taxon>Viridiplantae</taxon>
        <taxon>Streptophyta</taxon>
        <taxon>Embryophyta</taxon>
        <taxon>Tracheophyta</taxon>
        <taxon>Spermatophyta</taxon>
        <taxon>Magnoliopsida</taxon>
        <taxon>Liliopsida</taxon>
        <taxon>Poales</taxon>
        <taxon>Poaceae</taxon>
        <taxon>BOP clade</taxon>
        <taxon>Oryzoideae</taxon>
        <taxon>Oryzeae</taxon>
        <taxon>Oryzinae</taxon>
        <taxon>Oryza</taxon>
        <taxon>Oryza sativa</taxon>
    </lineage>
</organism>
<sequence>MASSSTAAAPAILGQVVTEKLTKTNFVLWKAQVLAALRGAQLAGFLDNSIKPPSKMVVLQDKDGNTGEKVVNAAYTQWVAQEQQVLSYLLMSLSREVLTQVATLTPSIGDEMSSAGKPMDDEELVTYILAGLDFDYNSVVSSVANRAEPISVSELHAQLTGFESRMELLQGAAQSSANSASRGGRGGGGGGGGHGGPNSGNRGRGGFGRGGGGRGDGKLKPICQLCGKIGHTVVKCWKRFDTSYSGEEKSVAAATNSYGVDTNWYIDTGATDHITGELEKLTVRDKYTGGDQVHTASGTGMGIDHVGRTVIRTPVRDVVLRNVLHVPDAQKSLVSAHHLTKDNHAFMEVHPFFFLLKD</sequence>
<dbReference type="AlphaFoldDB" id="Q2QY50"/>
<reference evidence="3" key="2">
    <citation type="submission" date="2005-04" db="EMBL/GenBank/DDBJ databases">
        <authorList>
            <person name="Buell C.R."/>
            <person name="Wing R.A."/>
            <person name="McCombie W.A."/>
            <person name="Ouyang S."/>
        </authorList>
    </citation>
    <scope>NUCLEOTIDE SEQUENCE</scope>
</reference>
<feature type="region of interest" description="Disordered" evidence="1">
    <location>
        <begin position="173"/>
        <end position="214"/>
    </location>
</feature>
<accession>Q2QY50</accession>
<dbReference type="PANTHER" id="PTHR47481">
    <property type="match status" value="1"/>
</dbReference>
<protein>
    <submittedName>
        <fullName evidence="3">Retrotransposon protein, putative, Ty1-copia subclass</fullName>
    </submittedName>
</protein>
<gene>
    <name evidence="3" type="ordered locus">LOC_Os12g03840</name>
</gene>
<evidence type="ECO:0000313" key="3">
    <source>
        <dbReference type="EMBL" id="ABA95720.1"/>
    </source>
</evidence>
<feature type="compositionally biased region" description="Low complexity" evidence="1">
    <location>
        <begin position="173"/>
        <end position="182"/>
    </location>
</feature>
<name>Q2QY50_ORYSJ</name>